<dbReference type="RefSeq" id="WP_109665666.1">
    <property type="nucleotide sequence ID" value="NZ_QGEG01000006.1"/>
</dbReference>
<evidence type="ECO:0000313" key="3">
    <source>
        <dbReference type="Proteomes" id="UP000245762"/>
    </source>
</evidence>
<feature type="signal peptide" evidence="1">
    <location>
        <begin position="1"/>
        <end position="22"/>
    </location>
</feature>
<proteinExistence type="predicted"/>
<dbReference type="InterPro" id="IPR029045">
    <property type="entry name" value="ClpP/crotonase-like_dom_sf"/>
</dbReference>
<gene>
    <name evidence="2" type="ORF">DKG77_16525</name>
</gene>
<evidence type="ECO:0000313" key="2">
    <source>
        <dbReference type="EMBL" id="PWL37373.1"/>
    </source>
</evidence>
<protein>
    <recommendedName>
        <fullName evidence="4">Tail specific protease domain-containing protein</fullName>
    </recommendedName>
</protein>
<sequence length="510" mass="57405">MKSKFLAALSMLAFSIAGVSQEMDLNLTNTQWQEDLEFLKKRVESTVPFYKNEKKEAFLKSYKGLISSSNNLDGMQVAIGIQRLLNTLNDEGCNLPFFQTRLNMQVLPLKTYWFDDGLYILDASSTYGAFIGEKIVKINGVKVEDVFHRFIPHLNADNDYYRKYLFQAYGLMPSLLKSTGLSADLDKINLEFASGKKTTVKSEAISEYAKLRRGLPNDGVFDMTNSDHQNENYWSEFVPNSKTLFVQIQKVVNHENGDSFSKFVDKIETLISGGKVNRLIIDLRYGGGGNGFKLKSLTDLLRDSESINKKGNLFVLTSSATRGTLVELASILSLNTKAIVVGQPTAEGANTVGDTKYITLPNSGLRVSLTLTLWSTSWNQDTDTFLKPDLNVAYSYEDKANNRDPWINVVMNYNQQSLPKPISGALFEQLRGTYKVNGRRINLEYNNGKLSLTMSRKMKSFFEIQTELYFHSEGVLSTDIDDVFLHYSTNPSNGAFPNTLKWKGLSLIID</sequence>
<evidence type="ECO:0008006" key="4">
    <source>
        <dbReference type="Google" id="ProtNLM"/>
    </source>
</evidence>
<comment type="caution">
    <text evidence="2">The sequence shown here is derived from an EMBL/GenBank/DDBJ whole genome shotgun (WGS) entry which is preliminary data.</text>
</comment>
<feature type="chain" id="PRO_5016458518" description="Tail specific protease domain-containing protein" evidence="1">
    <location>
        <begin position="23"/>
        <end position="510"/>
    </location>
</feature>
<dbReference type="AlphaFoldDB" id="A0A316KZP4"/>
<organism evidence="2 3">
    <name type="scientific">Flagellimonas aquimarina</name>
    <dbReference type="NCBI Taxonomy" id="2201895"/>
    <lineage>
        <taxon>Bacteria</taxon>
        <taxon>Pseudomonadati</taxon>
        <taxon>Bacteroidota</taxon>
        <taxon>Flavobacteriia</taxon>
        <taxon>Flavobacteriales</taxon>
        <taxon>Flavobacteriaceae</taxon>
        <taxon>Flagellimonas</taxon>
    </lineage>
</organism>
<dbReference type="EMBL" id="QGEG01000006">
    <property type="protein sequence ID" value="PWL37373.1"/>
    <property type="molecule type" value="Genomic_DNA"/>
</dbReference>
<dbReference type="OrthoDB" id="5480566at2"/>
<name>A0A316KZP4_9FLAO</name>
<dbReference type="Proteomes" id="UP000245762">
    <property type="component" value="Unassembled WGS sequence"/>
</dbReference>
<dbReference type="Gene3D" id="3.90.226.10">
    <property type="entry name" value="2-enoyl-CoA Hydratase, Chain A, domain 1"/>
    <property type="match status" value="1"/>
</dbReference>
<dbReference type="SUPFAM" id="SSF52096">
    <property type="entry name" value="ClpP/crotonase"/>
    <property type="match status" value="1"/>
</dbReference>
<reference evidence="2 3" key="1">
    <citation type="submission" date="2018-05" db="EMBL/GenBank/DDBJ databases">
        <title>Complete genome sequence of Flagellimonas aquimarina ECD12 isolated from seaweed Ecklonia cava.</title>
        <authorList>
            <person name="Choi S."/>
            <person name="Seong C."/>
        </authorList>
    </citation>
    <scope>NUCLEOTIDE SEQUENCE [LARGE SCALE GENOMIC DNA]</scope>
    <source>
        <strain evidence="2 3">ECD12</strain>
    </source>
</reference>
<keyword evidence="1" id="KW-0732">Signal</keyword>
<evidence type="ECO:0000256" key="1">
    <source>
        <dbReference type="SAM" id="SignalP"/>
    </source>
</evidence>
<keyword evidence="3" id="KW-1185">Reference proteome</keyword>
<accession>A0A316KZP4</accession>